<dbReference type="PROSITE" id="PS51173">
    <property type="entry name" value="CBM2"/>
    <property type="match status" value="1"/>
</dbReference>
<dbReference type="EMBL" id="LT598496">
    <property type="protein sequence ID" value="SBV30732.1"/>
    <property type="molecule type" value="Genomic_DNA"/>
</dbReference>
<name>A0A1C3NDR5_9ACTN</name>
<dbReference type="Gene3D" id="2.60.40.290">
    <property type="match status" value="1"/>
</dbReference>
<accession>A0A1C3NDR5</accession>
<dbReference type="InterPro" id="IPR012291">
    <property type="entry name" value="CBM2_carb-bd_dom_sf"/>
</dbReference>
<keyword evidence="2" id="KW-1133">Transmembrane helix</keyword>
<feature type="domain" description="CBM2" evidence="3">
    <location>
        <begin position="124"/>
        <end position="235"/>
    </location>
</feature>
<keyword evidence="5" id="KW-1185">Reference proteome</keyword>
<keyword evidence="2" id="KW-0812">Transmembrane</keyword>
<evidence type="ECO:0000256" key="1">
    <source>
        <dbReference type="SAM" id="MobiDB-lite"/>
    </source>
</evidence>
<dbReference type="GO" id="GO:0004553">
    <property type="term" value="F:hydrolase activity, hydrolyzing O-glycosyl compounds"/>
    <property type="evidence" value="ECO:0007669"/>
    <property type="project" value="InterPro"/>
</dbReference>
<evidence type="ECO:0000256" key="2">
    <source>
        <dbReference type="SAM" id="Phobius"/>
    </source>
</evidence>
<proteinExistence type="predicted"/>
<feature type="compositionally biased region" description="Low complexity" evidence="1">
    <location>
        <begin position="83"/>
        <end position="98"/>
    </location>
</feature>
<dbReference type="InterPro" id="IPR001919">
    <property type="entry name" value="CBD2"/>
</dbReference>
<dbReference type="AlphaFoldDB" id="A0A1C3NDR5"/>
<evidence type="ECO:0000313" key="4">
    <source>
        <dbReference type="EMBL" id="SBV30732.1"/>
    </source>
</evidence>
<dbReference type="Pfam" id="PF00553">
    <property type="entry name" value="CBM_2"/>
    <property type="match status" value="1"/>
</dbReference>
<dbReference type="GO" id="GO:0030247">
    <property type="term" value="F:polysaccharide binding"/>
    <property type="evidence" value="ECO:0007669"/>
    <property type="project" value="UniProtKB-UniRule"/>
</dbReference>
<dbReference type="STRING" id="307121.GA0070620_6333"/>
<dbReference type="Proteomes" id="UP000199393">
    <property type="component" value="Chromosome I"/>
</dbReference>
<dbReference type="SUPFAM" id="SSF49384">
    <property type="entry name" value="Carbohydrate-binding domain"/>
    <property type="match status" value="1"/>
</dbReference>
<feature type="compositionally biased region" description="Polar residues" evidence="1">
    <location>
        <begin position="99"/>
        <end position="124"/>
    </location>
</feature>
<gene>
    <name evidence="4" type="ORF">GA0070620_6333</name>
</gene>
<protein>
    <submittedName>
        <fullName evidence="4">Cellulose binding domain-containing protein</fullName>
    </submittedName>
</protein>
<reference evidence="5" key="1">
    <citation type="submission" date="2016-06" db="EMBL/GenBank/DDBJ databases">
        <authorList>
            <person name="Varghese N."/>
        </authorList>
    </citation>
    <scope>NUCLEOTIDE SEQUENCE [LARGE SCALE GENOMIC DNA]</scope>
    <source>
        <strain evidence="5">DSM 45344</strain>
    </source>
</reference>
<feature type="transmembrane region" description="Helical" evidence="2">
    <location>
        <begin position="20"/>
        <end position="42"/>
    </location>
</feature>
<evidence type="ECO:0000313" key="5">
    <source>
        <dbReference type="Proteomes" id="UP000199393"/>
    </source>
</evidence>
<keyword evidence="2" id="KW-0472">Membrane</keyword>
<organism evidence="4 5">
    <name type="scientific">Micromonospora krabiensis</name>
    <dbReference type="NCBI Taxonomy" id="307121"/>
    <lineage>
        <taxon>Bacteria</taxon>
        <taxon>Bacillati</taxon>
        <taxon>Actinomycetota</taxon>
        <taxon>Actinomycetes</taxon>
        <taxon>Micromonosporales</taxon>
        <taxon>Micromonosporaceae</taxon>
        <taxon>Micromonospora</taxon>
    </lineage>
</organism>
<dbReference type="SMART" id="SM00637">
    <property type="entry name" value="CBD_II"/>
    <property type="match status" value="1"/>
</dbReference>
<dbReference type="GO" id="GO:0005975">
    <property type="term" value="P:carbohydrate metabolic process"/>
    <property type="evidence" value="ECO:0007669"/>
    <property type="project" value="InterPro"/>
</dbReference>
<dbReference type="InterPro" id="IPR008965">
    <property type="entry name" value="CBM2/CBM3_carb-bd_dom_sf"/>
</dbReference>
<feature type="region of interest" description="Disordered" evidence="1">
    <location>
        <begin position="48"/>
        <end position="136"/>
    </location>
</feature>
<sequence>MSGTGSTPRSSESRAIASSPWIVVFAGVVVMLVLMVVALGTYRGRGPTVEVPPGPHVALPLVPPSGTAEPDASATDAAPGPTARPSSTVSARPSRSSVGPSASNPVPTTSPSRSAVPTVTQRASTAPAAPPSMTGQYDVEQRFSGGFIGEVKVSNVSGSRSSWTVELDFSGKRIIAAWVTNTGQGTLRRGDDGVYTYRSGVDLDPGASARLQFHVDSSSTTPARCVVNGTGCTGL</sequence>
<evidence type="ECO:0000259" key="3">
    <source>
        <dbReference type="PROSITE" id="PS51173"/>
    </source>
</evidence>